<accession>A0A0W8FKX9</accession>
<proteinExistence type="predicted"/>
<protein>
    <submittedName>
        <fullName evidence="1">Uncharacterized protein</fullName>
    </submittedName>
</protein>
<sequence length="38" mass="4367">MTLISLISNNMMAGICRIYARTPWHTASIEAFFNSFEE</sequence>
<comment type="caution">
    <text evidence="1">The sequence shown here is derived from an EMBL/GenBank/DDBJ whole genome shotgun (WGS) entry which is preliminary data.</text>
</comment>
<gene>
    <name evidence="1" type="ORF">ASZ90_008687</name>
</gene>
<reference evidence="1" key="1">
    <citation type="journal article" date="2015" name="Proc. Natl. Acad. Sci. U.S.A.">
        <title>Networks of energetic and metabolic interactions define dynamics in microbial communities.</title>
        <authorList>
            <person name="Embree M."/>
            <person name="Liu J.K."/>
            <person name="Al-Bassam M.M."/>
            <person name="Zengler K."/>
        </authorList>
    </citation>
    <scope>NUCLEOTIDE SEQUENCE</scope>
</reference>
<dbReference type="AlphaFoldDB" id="A0A0W8FKX9"/>
<dbReference type="EMBL" id="LNQE01001050">
    <property type="protein sequence ID" value="KUG21552.1"/>
    <property type="molecule type" value="Genomic_DNA"/>
</dbReference>
<evidence type="ECO:0000313" key="1">
    <source>
        <dbReference type="EMBL" id="KUG21552.1"/>
    </source>
</evidence>
<organism evidence="1">
    <name type="scientific">hydrocarbon metagenome</name>
    <dbReference type="NCBI Taxonomy" id="938273"/>
    <lineage>
        <taxon>unclassified sequences</taxon>
        <taxon>metagenomes</taxon>
        <taxon>ecological metagenomes</taxon>
    </lineage>
</organism>
<name>A0A0W8FKX9_9ZZZZ</name>